<dbReference type="HOGENOM" id="CLU_2895633_0_0_0"/>
<evidence type="ECO:0000313" key="1">
    <source>
        <dbReference type="EMBL" id="CBE69586.1"/>
    </source>
</evidence>
<organism evidence="1 2">
    <name type="scientific">Methylomirabilis oxygeniifera</name>
    <dbReference type="NCBI Taxonomy" id="671143"/>
    <lineage>
        <taxon>Bacteria</taxon>
        <taxon>Candidatus Methylomirabilota</taxon>
        <taxon>Candidatus Methylomirabilia</taxon>
        <taxon>Candidatus Methylomirabilales</taxon>
        <taxon>Candidatus Methylomirabilaceae</taxon>
        <taxon>Candidatus Methylomirabilis</taxon>
    </lineage>
</organism>
<reference evidence="1 2" key="1">
    <citation type="journal article" date="2010" name="Nature">
        <title>Nitrite-driven anaerobic methane oxidation by oxygenic bacteria.</title>
        <authorList>
            <person name="Ettwig K.F."/>
            <person name="Butler M.K."/>
            <person name="Le Paslier D."/>
            <person name="Pelletier E."/>
            <person name="Mangenot S."/>
            <person name="Kuypers M.M.M."/>
            <person name="Schreiber F."/>
            <person name="Dutilh B.E."/>
            <person name="Zedelius J."/>
            <person name="de Beer D."/>
            <person name="Gloerich J."/>
            <person name="Wessels H.J.C.T."/>
            <person name="van Allen T."/>
            <person name="Luesken F."/>
            <person name="Wu M."/>
            <person name="van de Pas-Schoonen K.T."/>
            <person name="Op den Camp H.J.M."/>
            <person name="Janssen-Megens E.M."/>
            <person name="Francoijs K-J."/>
            <person name="Stunnenberg H."/>
            <person name="Weissenbach J."/>
            <person name="Jetten M.S.M."/>
            <person name="Strous M."/>
        </authorList>
    </citation>
    <scope>NUCLEOTIDE SEQUENCE [LARGE SCALE GENOMIC DNA]</scope>
</reference>
<dbReference type="AlphaFoldDB" id="D5MJK1"/>
<proteinExistence type="predicted"/>
<sequence>MIEKTVKRFGVEKDSSIKEDLAYWLSKTPRERVAAIEFLRGQYHGSSARLQRSARVTQQERR</sequence>
<evidence type="ECO:0000313" key="2">
    <source>
        <dbReference type="Proteomes" id="UP000006898"/>
    </source>
</evidence>
<accession>D5MJK1</accession>
<protein>
    <submittedName>
        <fullName evidence="1">Uncharacterized protein</fullName>
    </submittedName>
</protein>
<dbReference type="STRING" id="671143.DAMO_2513"/>
<gene>
    <name evidence="1" type="ORF">DAMO_2513</name>
</gene>
<name>D5MJK1_METO1</name>
<dbReference type="Proteomes" id="UP000006898">
    <property type="component" value="Chromosome"/>
</dbReference>
<dbReference type="KEGG" id="mox:DAMO_2513"/>
<dbReference type="EMBL" id="FP565575">
    <property type="protein sequence ID" value="CBE69586.1"/>
    <property type="molecule type" value="Genomic_DNA"/>
</dbReference>